<dbReference type="Gene3D" id="3.40.630.30">
    <property type="match status" value="1"/>
</dbReference>
<dbReference type="OrthoDB" id="7305308at2759"/>
<dbReference type="EMBL" id="AJWJ01000117">
    <property type="protein sequence ID" value="KAF2075039.1"/>
    <property type="molecule type" value="Genomic_DNA"/>
</dbReference>
<dbReference type="InterPro" id="IPR051016">
    <property type="entry name" value="Diverse_Substrate_AcTransf"/>
</dbReference>
<dbReference type="SUPFAM" id="SSF55729">
    <property type="entry name" value="Acyl-CoA N-acyltransferases (Nat)"/>
    <property type="match status" value="1"/>
</dbReference>
<comment type="similarity">
    <text evidence="1">Belongs to the acetyltransferase family.</text>
</comment>
<accession>A0A8J4PZD2</accession>
<reference evidence="5" key="1">
    <citation type="submission" date="2020-01" db="EMBL/GenBank/DDBJ databases">
        <title>Development of genomics and gene disruption for Polysphondylium violaceum indicates a role for the polyketide synthase stlB in stalk morphogenesis.</title>
        <authorList>
            <person name="Narita B."/>
            <person name="Kawabe Y."/>
            <person name="Kin K."/>
            <person name="Saito T."/>
            <person name="Gibbs R."/>
            <person name="Kuspa A."/>
            <person name="Muzny D."/>
            <person name="Queller D."/>
            <person name="Richards S."/>
            <person name="Strassman J."/>
            <person name="Sucgang R."/>
            <person name="Worley K."/>
            <person name="Schaap P."/>
        </authorList>
    </citation>
    <scope>NUCLEOTIDE SEQUENCE</scope>
    <source>
        <strain evidence="5">QSvi11</strain>
    </source>
</reference>
<proteinExistence type="inferred from homology"/>
<feature type="domain" description="N-acetyltransferase" evidence="4">
    <location>
        <begin position="9"/>
        <end position="164"/>
    </location>
</feature>
<dbReference type="PANTHER" id="PTHR10545">
    <property type="entry name" value="DIAMINE N-ACETYLTRANSFERASE"/>
    <property type="match status" value="1"/>
</dbReference>
<evidence type="ECO:0000256" key="1">
    <source>
        <dbReference type="ARBA" id="ARBA00008694"/>
    </source>
</evidence>
<evidence type="ECO:0000256" key="2">
    <source>
        <dbReference type="ARBA" id="ARBA00022679"/>
    </source>
</evidence>
<gene>
    <name evidence="5" type="ORF">CYY_003649</name>
</gene>
<dbReference type="InterPro" id="IPR016181">
    <property type="entry name" value="Acyl_CoA_acyltransferase"/>
</dbReference>
<evidence type="ECO:0000259" key="4">
    <source>
        <dbReference type="PROSITE" id="PS51186"/>
    </source>
</evidence>
<name>A0A8J4PZD2_9MYCE</name>
<keyword evidence="6" id="KW-1185">Reference proteome</keyword>
<organism evidence="5 6">
    <name type="scientific">Polysphondylium violaceum</name>
    <dbReference type="NCBI Taxonomy" id="133409"/>
    <lineage>
        <taxon>Eukaryota</taxon>
        <taxon>Amoebozoa</taxon>
        <taxon>Evosea</taxon>
        <taxon>Eumycetozoa</taxon>
        <taxon>Dictyostelia</taxon>
        <taxon>Dictyosteliales</taxon>
        <taxon>Dictyosteliaceae</taxon>
        <taxon>Polysphondylium</taxon>
    </lineage>
</organism>
<dbReference type="PANTHER" id="PTHR10545:SF29">
    <property type="entry name" value="GH14572P-RELATED"/>
    <property type="match status" value="1"/>
</dbReference>
<evidence type="ECO:0000313" key="5">
    <source>
        <dbReference type="EMBL" id="KAF2075039.1"/>
    </source>
</evidence>
<evidence type="ECO:0000313" key="6">
    <source>
        <dbReference type="Proteomes" id="UP000695562"/>
    </source>
</evidence>
<comment type="caution">
    <text evidence="5">The sequence shown here is derived from an EMBL/GenBank/DDBJ whole genome shotgun (WGS) entry which is preliminary data.</text>
</comment>
<dbReference type="AlphaFoldDB" id="A0A8J4PZD2"/>
<dbReference type="InterPro" id="IPR000182">
    <property type="entry name" value="GNAT_dom"/>
</dbReference>
<dbReference type="Proteomes" id="UP000695562">
    <property type="component" value="Unassembled WGS sequence"/>
</dbReference>
<dbReference type="FunFam" id="3.40.630.30:FF:000064">
    <property type="entry name" value="GNAT family acetyltransferase"/>
    <property type="match status" value="1"/>
</dbReference>
<dbReference type="Pfam" id="PF00583">
    <property type="entry name" value="Acetyltransf_1"/>
    <property type="match status" value="1"/>
</dbReference>
<evidence type="ECO:0000256" key="3">
    <source>
        <dbReference type="ARBA" id="ARBA00023315"/>
    </source>
</evidence>
<keyword evidence="3" id="KW-0012">Acyltransferase</keyword>
<dbReference type="GO" id="GO:0008080">
    <property type="term" value="F:N-acetyltransferase activity"/>
    <property type="evidence" value="ECO:0007669"/>
    <property type="project" value="UniProtKB-ARBA"/>
</dbReference>
<sequence>MEPTSTTAFQILPATEQDIPRVYELIVELAVYEKLKHQVVGTVEELINFSFGPNKVAHVHVGWVDGKIIGYSLHFLNFSTFLCKPGIYLEDIYIQPEYRAKGYGKKMLLHLCHIAKQNNYGRVEWQVLNWNEPSIKFYESLGAVPMKEWTQYRLVDETLTKAAEKFLEL</sequence>
<keyword evidence="2" id="KW-0808">Transferase</keyword>
<protein>
    <recommendedName>
        <fullName evidence="4">N-acetyltransferase domain-containing protein</fullName>
    </recommendedName>
</protein>
<dbReference type="CDD" id="cd04301">
    <property type="entry name" value="NAT_SF"/>
    <property type="match status" value="1"/>
</dbReference>
<dbReference type="PROSITE" id="PS51186">
    <property type="entry name" value="GNAT"/>
    <property type="match status" value="1"/>
</dbReference>